<organism evidence="2 3">
    <name type="scientific">Phtheirospermum japonicum</name>
    <dbReference type="NCBI Taxonomy" id="374723"/>
    <lineage>
        <taxon>Eukaryota</taxon>
        <taxon>Viridiplantae</taxon>
        <taxon>Streptophyta</taxon>
        <taxon>Embryophyta</taxon>
        <taxon>Tracheophyta</taxon>
        <taxon>Spermatophyta</taxon>
        <taxon>Magnoliopsida</taxon>
        <taxon>eudicotyledons</taxon>
        <taxon>Gunneridae</taxon>
        <taxon>Pentapetalae</taxon>
        <taxon>asterids</taxon>
        <taxon>lamiids</taxon>
        <taxon>Lamiales</taxon>
        <taxon>Orobanchaceae</taxon>
        <taxon>Orobanchaceae incertae sedis</taxon>
        <taxon>Phtheirospermum</taxon>
    </lineage>
</organism>
<feature type="region of interest" description="Disordered" evidence="1">
    <location>
        <begin position="164"/>
        <end position="242"/>
    </location>
</feature>
<dbReference type="Proteomes" id="UP000653305">
    <property type="component" value="Unassembled WGS sequence"/>
</dbReference>
<dbReference type="EMBL" id="BMAC01000070">
    <property type="protein sequence ID" value="GFP83766.1"/>
    <property type="molecule type" value="Genomic_DNA"/>
</dbReference>
<evidence type="ECO:0000313" key="2">
    <source>
        <dbReference type="EMBL" id="GFP83766.1"/>
    </source>
</evidence>
<comment type="caution">
    <text evidence="2">The sequence shown here is derived from an EMBL/GenBank/DDBJ whole genome shotgun (WGS) entry which is preliminary data.</text>
</comment>
<evidence type="ECO:0000256" key="1">
    <source>
        <dbReference type="SAM" id="MobiDB-lite"/>
    </source>
</evidence>
<protein>
    <submittedName>
        <fullName evidence="2">Uncharacterized protein</fullName>
    </submittedName>
</protein>
<dbReference type="AlphaFoldDB" id="A0A830B9R9"/>
<keyword evidence="3" id="KW-1185">Reference proteome</keyword>
<proteinExistence type="predicted"/>
<name>A0A830B9R9_9LAMI</name>
<sequence length="242" mass="27105">MLYLMLLSGGDYPRIVSAAADDAVALVMESESEGGGRIHETLPVGEHKLDLFSFSKVYQENKFLHYNFGFCPPDDGDDDKDDNYALDRAEVMKKVCVPTGHASRRLALIRKARSQEVARKIRDSQEEEVEVTPNKVTLTLTYEKLAQLIAAAIAVAIVELEPSQTKMPERTKQPRDNSSEIKPHERQTEETGMSKARRIIAEVRGMIQQGKGGEPESLAQGRKGEYKKYDGRELPLARGRDE</sequence>
<feature type="compositionally biased region" description="Basic and acidic residues" evidence="1">
    <location>
        <begin position="222"/>
        <end position="242"/>
    </location>
</feature>
<reference evidence="2" key="1">
    <citation type="submission" date="2020-07" db="EMBL/GenBank/DDBJ databases">
        <title>Ethylene signaling mediates host invasion by parasitic plants.</title>
        <authorList>
            <person name="Yoshida S."/>
        </authorList>
    </citation>
    <scope>NUCLEOTIDE SEQUENCE</scope>
    <source>
        <strain evidence="2">Okayama</strain>
    </source>
</reference>
<evidence type="ECO:0000313" key="3">
    <source>
        <dbReference type="Proteomes" id="UP000653305"/>
    </source>
</evidence>
<feature type="compositionally biased region" description="Basic and acidic residues" evidence="1">
    <location>
        <begin position="167"/>
        <end position="189"/>
    </location>
</feature>
<gene>
    <name evidence="2" type="ORF">PHJA_000520100</name>
</gene>
<accession>A0A830B9R9</accession>